<name>A0AAN9PD73_CLITE</name>
<sequence>MYLFNDSECFNSQQKSVHFRIQMCMCSKLLAFTCHNIQHMLPMPMAVSIMVGHMNIYLSSKACGPCCLNKAFSFLLLKYFPESIIAKKLF</sequence>
<proteinExistence type="predicted"/>
<gene>
    <name evidence="1" type="ORF">RJT34_16844</name>
</gene>
<dbReference type="Proteomes" id="UP001359559">
    <property type="component" value="Unassembled WGS sequence"/>
</dbReference>
<evidence type="ECO:0000313" key="1">
    <source>
        <dbReference type="EMBL" id="KAK7293961.1"/>
    </source>
</evidence>
<protein>
    <submittedName>
        <fullName evidence="1">Uncharacterized protein</fullName>
    </submittedName>
</protein>
<dbReference type="EMBL" id="JAYKXN010000004">
    <property type="protein sequence ID" value="KAK7293961.1"/>
    <property type="molecule type" value="Genomic_DNA"/>
</dbReference>
<reference evidence="1 2" key="1">
    <citation type="submission" date="2024-01" db="EMBL/GenBank/DDBJ databases">
        <title>The genomes of 5 underutilized Papilionoideae crops provide insights into root nodulation and disease resistance.</title>
        <authorList>
            <person name="Yuan L."/>
        </authorList>
    </citation>
    <scope>NUCLEOTIDE SEQUENCE [LARGE SCALE GENOMIC DNA]</scope>
    <source>
        <strain evidence="1">LY-2023</strain>
        <tissue evidence="1">Leaf</tissue>
    </source>
</reference>
<accession>A0AAN9PD73</accession>
<comment type="caution">
    <text evidence="1">The sequence shown here is derived from an EMBL/GenBank/DDBJ whole genome shotgun (WGS) entry which is preliminary data.</text>
</comment>
<dbReference type="AlphaFoldDB" id="A0AAN9PD73"/>
<keyword evidence="2" id="KW-1185">Reference proteome</keyword>
<organism evidence="1 2">
    <name type="scientific">Clitoria ternatea</name>
    <name type="common">Butterfly pea</name>
    <dbReference type="NCBI Taxonomy" id="43366"/>
    <lineage>
        <taxon>Eukaryota</taxon>
        <taxon>Viridiplantae</taxon>
        <taxon>Streptophyta</taxon>
        <taxon>Embryophyta</taxon>
        <taxon>Tracheophyta</taxon>
        <taxon>Spermatophyta</taxon>
        <taxon>Magnoliopsida</taxon>
        <taxon>eudicotyledons</taxon>
        <taxon>Gunneridae</taxon>
        <taxon>Pentapetalae</taxon>
        <taxon>rosids</taxon>
        <taxon>fabids</taxon>
        <taxon>Fabales</taxon>
        <taxon>Fabaceae</taxon>
        <taxon>Papilionoideae</taxon>
        <taxon>50 kb inversion clade</taxon>
        <taxon>NPAAA clade</taxon>
        <taxon>indigoferoid/millettioid clade</taxon>
        <taxon>Phaseoleae</taxon>
        <taxon>Clitoria</taxon>
    </lineage>
</organism>
<evidence type="ECO:0000313" key="2">
    <source>
        <dbReference type="Proteomes" id="UP001359559"/>
    </source>
</evidence>